<keyword evidence="2" id="KW-0238">DNA-binding</keyword>
<protein>
    <submittedName>
        <fullName evidence="6">P-loop containing nucleoside triphosphate hydrolase protein</fullName>
    </submittedName>
</protein>
<dbReference type="Proteomes" id="UP000256964">
    <property type="component" value="Unassembled WGS sequence"/>
</dbReference>
<feature type="domain" description="Helicase ATP-binding" evidence="5">
    <location>
        <begin position="34"/>
        <end position="217"/>
    </location>
</feature>
<dbReference type="GO" id="GO:0005737">
    <property type="term" value="C:cytoplasm"/>
    <property type="evidence" value="ECO:0007669"/>
    <property type="project" value="TreeGrafter"/>
</dbReference>
<dbReference type="InterPro" id="IPR011545">
    <property type="entry name" value="DEAD/DEAH_box_helicase_dom"/>
</dbReference>
<dbReference type="EMBL" id="KZ857443">
    <property type="protein sequence ID" value="RDX44995.1"/>
    <property type="molecule type" value="Genomic_DNA"/>
</dbReference>
<dbReference type="Gene3D" id="3.40.50.300">
    <property type="entry name" value="P-loop containing nucleotide triphosphate hydrolases"/>
    <property type="match status" value="2"/>
</dbReference>
<gene>
    <name evidence="6" type="ORF">OH76DRAFT_1445305</name>
</gene>
<proteinExistence type="inferred from homology"/>
<dbReference type="OrthoDB" id="3260945at2759"/>
<dbReference type="Pfam" id="PF00270">
    <property type="entry name" value="DEAD"/>
    <property type="match status" value="1"/>
</dbReference>
<dbReference type="SUPFAM" id="SSF52540">
    <property type="entry name" value="P-loop containing nucleoside triphosphate hydrolases"/>
    <property type="match status" value="1"/>
</dbReference>
<dbReference type="STRING" id="139420.A0A371CXJ2"/>
<comment type="similarity">
    <text evidence="1">Belongs to the helicase family. RecQ subfamily.</text>
</comment>
<dbReference type="GO" id="GO:0005524">
    <property type="term" value="F:ATP binding"/>
    <property type="evidence" value="ECO:0007669"/>
    <property type="project" value="InterPro"/>
</dbReference>
<keyword evidence="7" id="KW-1185">Reference proteome</keyword>
<evidence type="ECO:0000256" key="3">
    <source>
        <dbReference type="ARBA" id="ARBA00023235"/>
    </source>
</evidence>
<dbReference type="PROSITE" id="PS51192">
    <property type="entry name" value="HELICASE_ATP_BIND_1"/>
    <property type="match status" value="1"/>
</dbReference>
<dbReference type="GO" id="GO:0005634">
    <property type="term" value="C:nucleus"/>
    <property type="evidence" value="ECO:0007669"/>
    <property type="project" value="TreeGrafter"/>
</dbReference>
<dbReference type="InterPro" id="IPR027417">
    <property type="entry name" value="P-loop_NTPase"/>
</dbReference>
<dbReference type="GO" id="GO:0000724">
    <property type="term" value="P:double-strand break repair via homologous recombination"/>
    <property type="evidence" value="ECO:0007669"/>
    <property type="project" value="TreeGrafter"/>
</dbReference>
<dbReference type="SMART" id="SM00487">
    <property type="entry name" value="DEXDc"/>
    <property type="match status" value="1"/>
</dbReference>
<dbReference type="GO" id="GO:0016787">
    <property type="term" value="F:hydrolase activity"/>
    <property type="evidence" value="ECO:0007669"/>
    <property type="project" value="UniProtKB-KW"/>
</dbReference>
<sequence>MSNDSALATRTALDTLIQEKCNISAARDFQLEHGMDLIRGEDLFLVAAPGYGKTIVMSAPLLYAQERSKTGIAIVVVPSKILTEQQARCFSNYGLKAIAINEDTLRDAHYNDRDLIKEIAASTGVRVAVVTPWMLKNDKLQDVLCSGKTRAQVQWFFIDEAHLVNKSDPSVWLEPYASLLLMRARLPSTTIWAAMTGTATRSETLYISHSLGFRPGLFKSARHTVDRKNIKFIPRFLAHPVSGSQFLDLSFLVPLHMTSSADIPTTLLFCDTIELGHRIMCFLDSLLPHNLPNRNQIVMPCNGLLELDERDSFKTDLESGLTRIGVVTDTCTYGYDIRVRRVVTFSVSQVPAYSKLYQQWGRVARDGTPGVVYAFVPCWVRIVPPETITTTQQKEDAARRKTLPQVILKFFNSSSLTCPRDVHLAHNDEELQERPVSCCSLHQPEPEQSADAALVSAWTARRAPVVVPKERAPRSDGTYKPLEPEMKAALTRLLQCWRVTRWQQLRPPGSDAPSIRLLPNQLVTRLGDKLHVCTDFDRFKKVIGPWRYLDSEGARLFELVTEFLQGLKEILQDRVMPAPDEHEVVDPEETNAVVAAPDVGRVVRVHSQVSESLGWMNL</sequence>
<dbReference type="GO" id="GO:0009378">
    <property type="term" value="F:four-way junction helicase activity"/>
    <property type="evidence" value="ECO:0007669"/>
    <property type="project" value="TreeGrafter"/>
</dbReference>
<dbReference type="AlphaFoldDB" id="A0A371CXJ2"/>
<dbReference type="PANTHER" id="PTHR13710">
    <property type="entry name" value="DNA HELICASE RECQ FAMILY MEMBER"/>
    <property type="match status" value="1"/>
</dbReference>
<dbReference type="GO" id="GO:0043138">
    <property type="term" value="F:3'-5' DNA helicase activity"/>
    <property type="evidence" value="ECO:0007669"/>
    <property type="project" value="TreeGrafter"/>
</dbReference>
<keyword evidence="3" id="KW-0413">Isomerase</keyword>
<keyword evidence="4" id="KW-0539">Nucleus</keyword>
<keyword evidence="6" id="KW-0378">Hydrolase</keyword>
<evidence type="ECO:0000256" key="4">
    <source>
        <dbReference type="ARBA" id="ARBA00023242"/>
    </source>
</evidence>
<name>A0A371CXJ2_9APHY</name>
<evidence type="ECO:0000313" key="6">
    <source>
        <dbReference type="EMBL" id="RDX44995.1"/>
    </source>
</evidence>
<dbReference type="GO" id="GO:0005694">
    <property type="term" value="C:chromosome"/>
    <property type="evidence" value="ECO:0007669"/>
    <property type="project" value="TreeGrafter"/>
</dbReference>
<dbReference type="GO" id="GO:0003677">
    <property type="term" value="F:DNA binding"/>
    <property type="evidence" value="ECO:0007669"/>
    <property type="project" value="UniProtKB-KW"/>
</dbReference>
<organism evidence="6 7">
    <name type="scientific">Lentinus brumalis</name>
    <dbReference type="NCBI Taxonomy" id="2498619"/>
    <lineage>
        <taxon>Eukaryota</taxon>
        <taxon>Fungi</taxon>
        <taxon>Dikarya</taxon>
        <taxon>Basidiomycota</taxon>
        <taxon>Agaricomycotina</taxon>
        <taxon>Agaricomycetes</taxon>
        <taxon>Polyporales</taxon>
        <taxon>Polyporaceae</taxon>
        <taxon>Lentinus</taxon>
    </lineage>
</organism>
<evidence type="ECO:0000256" key="2">
    <source>
        <dbReference type="ARBA" id="ARBA00023125"/>
    </source>
</evidence>
<evidence type="ECO:0000259" key="5">
    <source>
        <dbReference type="PROSITE" id="PS51192"/>
    </source>
</evidence>
<accession>A0A371CXJ2</accession>
<evidence type="ECO:0000256" key="1">
    <source>
        <dbReference type="ARBA" id="ARBA00005446"/>
    </source>
</evidence>
<dbReference type="InterPro" id="IPR014001">
    <property type="entry name" value="Helicase_ATP-bd"/>
</dbReference>
<evidence type="ECO:0000313" key="7">
    <source>
        <dbReference type="Proteomes" id="UP000256964"/>
    </source>
</evidence>
<dbReference type="PANTHER" id="PTHR13710:SF153">
    <property type="entry name" value="RECQ-LIKE DNA HELICASE BLM"/>
    <property type="match status" value="1"/>
</dbReference>
<reference evidence="6 7" key="1">
    <citation type="journal article" date="2018" name="Biotechnol. Biofuels">
        <title>Integrative visual omics of the white-rot fungus Polyporus brumalis exposes the biotechnological potential of its oxidative enzymes for delignifying raw plant biomass.</title>
        <authorList>
            <person name="Miyauchi S."/>
            <person name="Rancon A."/>
            <person name="Drula E."/>
            <person name="Hage H."/>
            <person name="Chaduli D."/>
            <person name="Favel A."/>
            <person name="Grisel S."/>
            <person name="Henrissat B."/>
            <person name="Herpoel-Gimbert I."/>
            <person name="Ruiz-Duenas F.J."/>
            <person name="Chevret D."/>
            <person name="Hainaut M."/>
            <person name="Lin J."/>
            <person name="Wang M."/>
            <person name="Pangilinan J."/>
            <person name="Lipzen A."/>
            <person name="Lesage-Meessen L."/>
            <person name="Navarro D."/>
            <person name="Riley R."/>
            <person name="Grigoriev I.V."/>
            <person name="Zhou S."/>
            <person name="Raouche S."/>
            <person name="Rosso M.N."/>
        </authorList>
    </citation>
    <scope>NUCLEOTIDE SEQUENCE [LARGE SCALE GENOMIC DNA]</scope>
    <source>
        <strain evidence="6 7">BRFM 1820</strain>
    </source>
</reference>